<evidence type="ECO:0000313" key="2">
    <source>
        <dbReference type="EMBL" id="MFC7408638.1"/>
    </source>
</evidence>
<comment type="caution">
    <text evidence="2">The sequence shown here is derived from an EMBL/GenBank/DDBJ whole genome shotgun (WGS) entry which is preliminary data.</text>
</comment>
<feature type="domain" description="N-acyl amino acid synthase FeeM catalytic core" evidence="1">
    <location>
        <begin position="37"/>
        <end position="170"/>
    </location>
</feature>
<reference evidence="3" key="1">
    <citation type="journal article" date="2019" name="Int. J. Syst. Evol. Microbiol.">
        <title>The Global Catalogue of Microorganisms (GCM) 10K type strain sequencing project: providing services to taxonomists for standard genome sequencing and annotation.</title>
        <authorList>
            <consortium name="The Broad Institute Genomics Platform"/>
            <consortium name="The Broad Institute Genome Sequencing Center for Infectious Disease"/>
            <person name="Wu L."/>
            <person name="Ma J."/>
        </authorList>
    </citation>
    <scope>NUCLEOTIDE SEQUENCE [LARGE SCALE GENOMIC DNA]</scope>
    <source>
        <strain evidence="3">CGMCC 1.12371</strain>
    </source>
</reference>
<sequence length="248" mass="27709">MGEVVRAPVALQCGALKEEWLPFTIKLVNSQEDLDKAVQIRHEAYARHLPEFAQTLLRAEGADHEPGVVVLLAESKLDGSPLGTMRIQSNRFRPLTLEQSVTLPAPFCNATLAEATRLGVTQEAAGRLVKTALFKSFFLYCHMVGVDYMVIAGRAPIDRQYQRLMFSDVFPGQGFVPLKHAGDLPHRIMSFEVETAEQRWFVAHHPLYQFVFQTIHQDIALPPYGNAEASANAAEWPTMGMTTRFATQ</sequence>
<organism evidence="2 3">
    <name type="scientific">Hydrogenophaga atypica</name>
    <dbReference type="NCBI Taxonomy" id="249409"/>
    <lineage>
        <taxon>Bacteria</taxon>
        <taxon>Pseudomonadati</taxon>
        <taxon>Pseudomonadota</taxon>
        <taxon>Betaproteobacteria</taxon>
        <taxon>Burkholderiales</taxon>
        <taxon>Comamonadaceae</taxon>
        <taxon>Hydrogenophaga</taxon>
    </lineage>
</organism>
<gene>
    <name evidence="2" type="ORF">ACFQPB_07170</name>
</gene>
<evidence type="ECO:0000259" key="1">
    <source>
        <dbReference type="Pfam" id="PF21926"/>
    </source>
</evidence>
<dbReference type="InterPro" id="IPR016181">
    <property type="entry name" value="Acyl_CoA_acyltransferase"/>
</dbReference>
<protein>
    <recommendedName>
        <fullName evidence="1">N-acyl amino acid synthase FeeM catalytic core domain-containing protein</fullName>
    </recommendedName>
</protein>
<name>A0ABW2QMV4_9BURK</name>
<dbReference type="RefSeq" id="WP_382221232.1">
    <property type="nucleotide sequence ID" value="NZ_JBHTCA010000004.1"/>
</dbReference>
<dbReference type="SUPFAM" id="SSF55729">
    <property type="entry name" value="Acyl-CoA N-acyltransferases (Nat)"/>
    <property type="match status" value="1"/>
</dbReference>
<evidence type="ECO:0000313" key="3">
    <source>
        <dbReference type="Proteomes" id="UP001596501"/>
    </source>
</evidence>
<dbReference type="EMBL" id="JBHTCA010000004">
    <property type="protein sequence ID" value="MFC7408638.1"/>
    <property type="molecule type" value="Genomic_DNA"/>
</dbReference>
<accession>A0ABW2QMV4</accession>
<keyword evidence="3" id="KW-1185">Reference proteome</keyword>
<proteinExistence type="predicted"/>
<dbReference type="Proteomes" id="UP001596501">
    <property type="component" value="Unassembled WGS sequence"/>
</dbReference>
<dbReference type="InterPro" id="IPR054597">
    <property type="entry name" value="FeeM_cat"/>
</dbReference>
<dbReference type="Pfam" id="PF21926">
    <property type="entry name" value="FeeM"/>
    <property type="match status" value="1"/>
</dbReference>
<dbReference type="Gene3D" id="3.40.630.30">
    <property type="match status" value="1"/>
</dbReference>